<sequence length="181" mass="19450">MNPNIHPFPSSTTQAYLLTARVTEIHRTSIRLNNGMTAALALSCLVEPMIDDLVLVCHAGESGCQVIQILARANTAEVHLRLPQGQALNIQAEQISLISSRKTIIGSAGELELNALRNLKINAAQVLMSVAGTLVQTAKTAIGQFGDLSLSASHLLRLQALRQLITAKKEIKVDSDIIHMG</sequence>
<dbReference type="KEGG" id="gsn:YC6258_05491"/>
<evidence type="ECO:0008006" key="3">
    <source>
        <dbReference type="Google" id="ProtNLM"/>
    </source>
</evidence>
<keyword evidence="2" id="KW-1185">Reference proteome</keyword>
<dbReference type="HOGENOM" id="CLU_1487076_0_0_6"/>
<dbReference type="STRING" id="1445510.YC6258_05491"/>
<evidence type="ECO:0000313" key="2">
    <source>
        <dbReference type="Proteomes" id="UP000032266"/>
    </source>
</evidence>
<dbReference type="RefSeq" id="WP_044619240.1">
    <property type="nucleotide sequence ID" value="NZ_CP007142.1"/>
</dbReference>
<dbReference type="Pfam" id="PF12059">
    <property type="entry name" value="DUF3540"/>
    <property type="match status" value="1"/>
</dbReference>
<proteinExistence type="predicted"/>
<reference evidence="1 2" key="1">
    <citation type="submission" date="2014-01" db="EMBL/GenBank/DDBJ databases">
        <title>Full genme sequencing of cellulolytic bacterium Gynuella sunshinyii YC6258T gen. nov., sp. nov.</title>
        <authorList>
            <person name="Khan H."/>
            <person name="Chung E.J."/>
            <person name="Chung Y.R."/>
        </authorList>
    </citation>
    <scope>NUCLEOTIDE SEQUENCE [LARGE SCALE GENOMIC DNA]</scope>
    <source>
        <strain evidence="1 2">YC6258</strain>
    </source>
</reference>
<evidence type="ECO:0000313" key="1">
    <source>
        <dbReference type="EMBL" id="AJQ97519.1"/>
    </source>
</evidence>
<protein>
    <recommendedName>
        <fullName evidence="3">DUF3540 domain-containing protein</fullName>
    </recommendedName>
</protein>
<name>A0A0C5W4H5_9GAMM</name>
<dbReference type="EMBL" id="CP007142">
    <property type="protein sequence ID" value="AJQ97519.1"/>
    <property type="molecule type" value="Genomic_DNA"/>
</dbReference>
<dbReference type="Proteomes" id="UP000032266">
    <property type="component" value="Chromosome"/>
</dbReference>
<organism evidence="1 2">
    <name type="scientific">Gynuella sunshinyii YC6258</name>
    <dbReference type="NCBI Taxonomy" id="1445510"/>
    <lineage>
        <taxon>Bacteria</taxon>
        <taxon>Pseudomonadati</taxon>
        <taxon>Pseudomonadota</taxon>
        <taxon>Gammaproteobacteria</taxon>
        <taxon>Oceanospirillales</taxon>
        <taxon>Saccharospirillaceae</taxon>
        <taxon>Gynuella</taxon>
    </lineage>
</organism>
<gene>
    <name evidence="1" type="ORF">YC6258_05491</name>
</gene>
<dbReference type="OrthoDB" id="6399163at2"/>
<dbReference type="AlphaFoldDB" id="A0A0C5W4H5"/>
<dbReference type="InterPro" id="IPR021927">
    <property type="entry name" value="DUF3540"/>
</dbReference>
<accession>A0A0C5W4H5</accession>